<dbReference type="Proteomes" id="UP000789901">
    <property type="component" value="Unassembled WGS sequence"/>
</dbReference>
<dbReference type="PANTHER" id="PTHR22605:SF1">
    <property type="entry name" value="RZ-TYPE DOMAIN-CONTAINING PROTEIN"/>
    <property type="match status" value="1"/>
</dbReference>
<name>A0ABN7UZM8_GIGMA</name>
<organism evidence="1 2">
    <name type="scientific">Gigaspora margarita</name>
    <dbReference type="NCBI Taxonomy" id="4874"/>
    <lineage>
        <taxon>Eukaryota</taxon>
        <taxon>Fungi</taxon>
        <taxon>Fungi incertae sedis</taxon>
        <taxon>Mucoromycota</taxon>
        <taxon>Glomeromycotina</taxon>
        <taxon>Glomeromycetes</taxon>
        <taxon>Diversisporales</taxon>
        <taxon>Gigasporaceae</taxon>
        <taxon>Gigaspora</taxon>
    </lineage>
</organism>
<evidence type="ECO:0000313" key="2">
    <source>
        <dbReference type="Proteomes" id="UP000789901"/>
    </source>
</evidence>
<dbReference type="InterPro" id="IPR031248">
    <property type="entry name" value="RNF213"/>
</dbReference>
<dbReference type="SUPFAM" id="SSF52540">
    <property type="entry name" value="P-loop containing nucleoside triphosphate hydrolases"/>
    <property type="match status" value="1"/>
</dbReference>
<accession>A0ABN7UZM8</accession>
<protein>
    <submittedName>
        <fullName evidence="1">17310_t:CDS:1</fullName>
    </submittedName>
</protein>
<dbReference type="InterPro" id="IPR027417">
    <property type="entry name" value="P-loop_NTPase"/>
</dbReference>
<dbReference type="PANTHER" id="PTHR22605">
    <property type="entry name" value="RZ-TYPE DOMAIN-CONTAINING PROTEIN"/>
    <property type="match status" value="1"/>
</dbReference>
<keyword evidence="2" id="KW-1185">Reference proteome</keyword>
<proteinExistence type="predicted"/>
<comment type="caution">
    <text evidence="1">The sequence shown here is derived from an EMBL/GenBank/DDBJ whole genome shotgun (WGS) entry which is preliminary data.</text>
</comment>
<reference evidence="1 2" key="1">
    <citation type="submission" date="2021-06" db="EMBL/GenBank/DDBJ databases">
        <authorList>
            <person name="Kallberg Y."/>
            <person name="Tangrot J."/>
            <person name="Rosling A."/>
        </authorList>
    </citation>
    <scope>NUCLEOTIDE SEQUENCE [LARGE SCALE GENOMIC DNA]</scope>
    <source>
        <strain evidence="1 2">120-4 pot B 10/14</strain>
    </source>
</reference>
<dbReference type="Gene3D" id="3.40.50.300">
    <property type="entry name" value="P-loop containing nucleotide triphosphate hydrolases"/>
    <property type="match status" value="1"/>
</dbReference>
<sequence length="1173" mass="136070">TSLIQFLSIVVDVELRILNLHAGVTKQQILEFLSDAEKIAEKNEIWLFFDEINTCNHIGILADLIAHRLLLGKEIHKNIRLFAACNPYRLRQKADTQAGLLVDRYEERNCLVYQVRPLPDQILDFVWDYGVLKPSDEKIHINMMIKRSQENAENTNLFTELLFESQEFLRTHEGVHSVSLRDVKRAIIIFEFFHKSLVDRQNISEKISKEQDNIGTKLLRAANNIKSRFEKPNNIIKSYILALSLCYQVRFFDQELRNQYQDKMCEIFEKFKVKVNSKTFMEVIRDEQKDFMKRMTKPNMVAENFALLENVLVITVCILTRIPLFIVGAPGASKSLAIRIVSQSLRGNDSDDPYFRTLPQVYLVHYQGSTSSTSEGIITVFNKATKYQEGNSEEFPLITVVLLDEIGLAEKSPHNPLKVLHSLLEPNYPAELPEVAVIGISNWRLDNSKSSRALLVQRPNLESKDLIYTTKLLLGEGTESQFRALVDSYLEYRRIQPINNFHGLRDYYSLVKSLGGGEIAQMSLARNFGGTSKIDELYKIHFNEVIKEFQGSIDNFKNYSIDDLIKANLMDKNSRHLMVIGKSDSIVNILTYKLKQWNKMLGLNDSKFNDDAKMDLEPVVIYGSQFPNDFDGDYQYSVLSRIMMCVEAGRPLILTDLDTIYGSLYDLWNQNYITVGKEGSQIFYTRVALGAYSNPMVCVHENFRCILVLDEKKVDYSDPPLLNRFEKHKLTINDTIDDSMKGLLNKLVEWSNQISNIEVETAKFNENDIFIGFDKEETLQSLVIYNSNDPELDDEQKILHKCKELLIGMAMPDGIVRSKKSMLSNDEVDYWYKFYFEQQYHEDFPGYIRSLLNDYKKAQGFNAIVYTFSNINTDIESCLNNILKCQVDKLSTFKSEAQFQSRIKHFWLESEDEILVLQCDLNSSNSECIKLAKFIIEQYKNEFMASKNFFKQVKHVCMILHLKKENATSTISSFNFMCGWDLFAIETLIPQESTLQDYLDKDLINVLETTYTFEKILDRELSLVQKIPRHKELMNWIKERTFEWLHDKQFKDWQLNIAINRKDLYLYSSFLTALQMYICNQVRKPVAQFLFALEKVSGLLITDSDNLLLNEENINDTIWEPIIMNTKIVNTENIKMPYIIKNHYNDHVLKAGSSDIDRSRLEGYISKFGSSCL</sequence>
<evidence type="ECO:0000313" key="1">
    <source>
        <dbReference type="EMBL" id="CAG8708459.1"/>
    </source>
</evidence>
<gene>
    <name evidence="1" type="ORF">GMARGA_LOCUS12591</name>
</gene>
<feature type="non-terminal residue" evidence="1">
    <location>
        <position position="1"/>
    </location>
</feature>
<dbReference type="EMBL" id="CAJVQB010007743">
    <property type="protein sequence ID" value="CAG8708459.1"/>
    <property type="molecule type" value="Genomic_DNA"/>
</dbReference>